<feature type="domain" description="Type I restriction modification DNA specificity" evidence="5">
    <location>
        <begin position="23"/>
        <end position="183"/>
    </location>
</feature>
<dbReference type="GO" id="GO:0004519">
    <property type="term" value="F:endonuclease activity"/>
    <property type="evidence" value="ECO:0007669"/>
    <property type="project" value="UniProtKB-KW"/>
</dbReference>
<protein>
    <submittedName>
        <fullName evidence="6">Restriction endonuclease subunit S</fullName>
        <ecNumber evidence="6">3.1.21.-</ecNumber>
    </submittedName>
</protein>
<dbReference type="Gene3D" id="1.10.287.1120">
    <property type="entry name" value="Bipartite methylase S protein"/>
    <property type="match status" value="1"/>
</dbReference>
<comment type="caution">
    <text evidence="6">The sequence shown here is derived from an EMBL/GenBank/DDBJ whole genome shotgun (WGS) entry which is preliminary data.</text>
</comment>
<name>A0AAP5XVS3_CITFR</name>
<keyword evidence="3" id="KW-0238">DNA-binding</keyword>
<dbReference type="GO" id="GO:0009307">
    <property type="term" value="P:DNA restriction-modification system"/>
    <property type="evidence" value="ECO:0007669"/>
    <property type="project" value="UniProtKB-KW"/>
</dbReference>
<keyword evidence="6" id="KW-0540">Nuclease</keyword>
<dbReference type="PANTHER" id="PTHR30408:SF12">
    <property type="entry name" value="TYPE I RESTRICTION ENZYME MJAVIII SPECIFICITY SUBUNIT"/>
    <property type="match status" value="1"/>
</dbReference>
<keyword evidence="6" id="KW-0378">Hydrolase</keyword>
<sequence length="421" mass="48019">MAFNYEINQLELMQARIKSVPHGWQFTYVGKAFCIRNNLRKPISEEERSMSPGNYPYYGPTKIQGYIGTFEQDGSYALIGEDGDHFLKFEKHSMTQLVDGKCTVNNHAHIIEGTKEASREWFYYYFMHRDIFSFLSRQGAGRYKLNKASLEKMPLLLPPIVEQKKIAQILSTWDKAISVTEKLLTNSQQQKKVLMQQLLTGKKRLLDDNGARYSETWELYALSQLFQRVTTKNNGKSTNVVTISGQYGLIKQEEFFKKSVASDTLDGYFLLKKGQFAYNKSYSNGYPMGAIKRLNRYPEGVVTTLYICFELSTHQELFGDYWEHYFESGLLNNSLSQIAHEGGRAHGLLNVKPSDFFSLKVLVPGFEEQQKIAAVLSAADAEISTLEKKLACLKDEKKALMQQLLTGKRRAKVDAEEAVSA</sequence>
<evidence type="ECO:0000256" key="2">
    <source>
        <dbReference type="ARBA" id="ARBA00022747"/>
    </source>
</evidence>
<evidence type="ECO:0000313" key="7">
    <source>
        <dbReference type="Proteomes" id="UP001278087"/>
    </source>
</evidence>
<dbReference type="PANTHER" id="PTHR30408">
    <property type="entry name" value="TYPE-1 RESTRICTION ENZYME ECOKI SPECIFICITY PROTEIN"/>
    <property type="match status" value="1"/>
</dbReference>
<accession>A0AAP5XVS3</accession>
<dbReference type="EC" id="3.1.21.-" evidence="6"/>
<dbReference type="Gene3D" id="3.90.220.20">
    <property type="entry name" value="DNA methylase specificity domains"/>
    <property type="match status" value="2"/>
</dbReference>
<dbReference type="InterPro" id="IPR052021">
    <property type="entry name" value="Type-I_RS_S_subunit"/>
</dbReference>
<evidence type="ECO:0000256" key="4">
    <source>
        <dbReference type="SAM" id="Coils"/>
    </source>
</evidence>
<keyword evidence="4" id="KW-0175">Coiled coil</keyword>
<dbReference type="AlphaFoldDB" id="A0AAP5XVS3"/>
<gene>
    <name evidence="6" type="ORF">RYZ67_14635</name>
</gene>
<feature type="coiled-coil region" evidence="4">
    <location>
        <begin position="376"/>
        <end position="403"/>
    </location>
</feature>
<organism evidence="6 7">
    <name type="scientific">Citrobacter freundii</name>
    <dbReference type="NCBI Taxonomy" id="546"/>
    <lineage>
        <taxon>Bacteria</taxon>
        <taxon>Pseudomonadati</taxon>
        <taxon>Pseudomonadota</taxon>
        <taxon>Gammaproteobacteria</taxon>
        <taxon>Enterobacterales</taxon>
        <taxon>Enterobacteriaceae</taxon>
        <taxon>Citrobacter</taxon>
        <taxon>Citrobacter freundii complex</taxon>
    </lineage>
</organism>
<dbReference type="SUPFAM" id="SSF116734">
    <property type="entry name" value="DNA methylase specificity domain"/>
    <property type="match status" value="2"/>
</dbReference>
<keyword evidence="6" id="KW-0255">Endonuclease</keyword>
<dbReference type="EMBL" id="JAWPBU010000016">
    <property type="protein sequence ID" value="MDW2759713.1"/>
    <property type="molecule type" value="Genomic_DNA"/>
</dbReference>
<dbReference type="Proteomes" id="UP001278087">
    <property type="component" value="Unassembled WGS sequence"/>
</dbReference>
<comment type="similarity">
    <text evidence="1">Belongs to the type-I restriction system S methylase family.</text>
</comment>
<dbReference type="GO" id="GO:0016787">
    <property type="term" value="F:hydrolase activity"/>
    <property type="evidence" value="ECO:0007669"/>
    <property type="project" value="UniProtKB-KW"/>
</dbReference>
<dbReference type="GO" id="GO:0003677">
    <property type="term" value="F:DNA binding"/>
    <property type="evidence" value="ECO:0007669"/>
    <property type="project" value="UniProtKB-KW"/>
</dbReference>
<evidence type="ECO:0000256" key="1">
    <source>
        <dbReference type="ARBA" id="ARBA00010923"/>
    </source>
</evidence>
<reference evidence="6" key="1">
    <citation type="submission" date="2023-10" db="EMBL/GenBank/DDBJ databases">
        <title>Fecal carriage and genetic characteristics of carbapenem-resistant Enterobacterales among healthy adults from four provinces of China.</title>
        <authorList>
            <person name="Li Y."/>
            <person name="Zhang R."/>
        </authorList>
    </citation>
    <scope>NUCLEOTIDE SEQUENCE</scope>
    <source>
        <strain evidence="6">HN-136</strain>
    </source>
</reference>
<dbReference type="RefSeq" id="WP_318062100.1">
    <property type="nucleotide sequence ID" value="NZ_JAWPBU010000016.1"/>
</dbReference>
<dbReference type="InterPro" id="IPR000055">
    <property type="entry name" value="Restrct_endonuc_typeI_TRD"/>
</dbReference>
<evidence type="ECO:0000313" key="6">
    <source>
        <dbReference type="EMBL" id="MDW2759713.1"/>
    </source>
</evidence>
<keyword evidence="2" id="KW-0680">Restriction system</keyword>
<dbReference type="InterPro" id="IPR044946">
    <property type="entry name" value="Restrct_endonuc_typeI_TRD_sf"/>
</dbReference>
<proteinExistence type="inferred from homology"/>
<dbReference type="CDD" id="cd17262">
    <property type="entry name" value="RMtype1_S_Aco12261I-TRD2-CR2"/>
    <property type="match status" value="1"/>
</dbReference>
<dbReference type="Pfam" id="PF01420">
    <property type="entry name" value="Methylase_S"/>
    <property type="match status" value="1"/>
</dbReference>
<evidence type="ECO:0000259" key="5">
    <source>
        <dbReference type="Pfam" id="PF01420"/>
    </source>
</evidence>
<evidence type="ECO:0000256" key="3">
    <source>
        <dbReference type="ARBA" id="ARBA00023125"/>
    </source>
</evidence>